<comment type="caution">
    <text evidence="2">The sequence shown here is derived from an EMBL/GenBank/DDBJ whole genome shotgun (WGS) entry which is preliminary data.</text>
</comment>
<feature type="domain" description="C2H2-type" evidence="1">
    <location>
        <begin position="54"/>
        <end position="77"/>
    </location>
</feature>
<accession>A0ABD2PVM9</accession>
<dbReference type="SMART" id="SM00355">
    <property type="entry name" value="ZnF_C2H2"/>
    <property type="match status" value="2"/>
</dbReference>
<dbReference type="Gene3D" id="3.30.160.60">
    <property type="entry name" value="Classic Zinc Finger"/>
    <property type="match status" value="1"/>
</dbReference>
<keyword evidence="3" id="KW-1185">Reference proteome</keyword>
<name>A0ABD2PVM9_9PLAT</name>
<evidence type="ECO:0000259" key="1">
    <source>
        <dbReference type="SMART" id="SM00355"/>
    </source>
</evidence>
<dbReference type="AlphaFoldDB" id="A0ABD2PVM9"/>
<organism evidence="2 3">
    <name type="scientific">Cichlidogyrus casuarinus</name>
    <dbReference type="NCBI Taxonomy" id="1844966"/>
    <lineage>
        <taxon>Eukaryota</taxon>
        <taxon>Metazoa</taxon>
        <taxon>Spiralia</taxon>
        <taxon>Lophotrochozoa</taxon>
        <taxon>Platyhelminthes</taxon>
        <taxon>Monogenea</taxon>
        <taxon>Monopisthocotylea</taxon>
        <taxon>Dactylogyridea</taxon>
        <taxon>Ancyrocephalidae</taxon>
        <taxon>Cichlidogyrus</taxon>
    </lineage>
</organism>
<sequence length="119" mass="13576">MFNASSLAGYSTPPSRAHMQIIHLRCPDCHFESIDKRRFDSHPKENHPPKYSLFVCSDCRSASTSKTIIEEHRQLYHPSNPKLLAKDCADLLQSTCHRPYPPYPLSSHIRVTLTHGFSS</sequence>
<gene>
    <name evidence="2" type="ORF">Ciccas_010100</name>
</gene>
<dbReference type="Proteomes" id="UP001626550">
    <property type="component" value="Unassembled WGS sequence"/>
</dbReference>
<proteinExistence type="predicted"/>
<evidence type="ECO:0000313" key="3">
    <source>
        <dbReference type="Proteomes" id="UP001626550"/>
    </source>
</evidence>
<dbReference type="EMBL" id="JBJKFK010002293">
    <property type="protein sequence ID" value="KAL3311319.1"/>
    <property type="molecule type" value="Genomic_DNA"/>
</dbReference>
<feature type="domain" description="C2H2-type" evidence="1">
    <location>
        <begin position="24"/>
        <end position="47"/>
    </location>
</feature>
<evidence type="ECO:0000313" key="2">
    <source>
        <dbReference type="EMBL" id="KAL3311319.1"/>
    </source>
</evidence>
<reference evidence="2 3" key="1">
    <citation type="submission" date="2024-11" db="EMBL/GenBank/DDBJ databases">
        <title>Adaptive evolution of stress response genes in parasites aligns with host niche diversity.</title>
        <authorList>
            <person name="Hahn C."/>
            <person name="Resl P."/>
        </authorList>
    </citation>
    <scope>NUCLEOTIDE SEQUENCE [LARGE SCALE GENOMIC DNA]</scope>
    <source>
        <strain evidence="2">EGGRZ-B1_66</strain>
        <tissue evidence="2">Body</tissue>
    </source>
</reference>
<protein>
    <recommendedName>
        <fullName evidence="1">C2H2-type domain-containing protein</fullName>
    </recommendedName>
</protein>
<dbReference type="InterPro" id="IPR013087">
    <property type="entry name" value="Znf_C2H2_type"/>
</dbReference>